<proteinExistence type="predicted"/>
<feature type="compositionally biased region" description="Polar residues" evidence="1">
    <location>
        <begin position="1"/>
        <end position="29"/>
    </location>
</feature>
<evidence type="ECO:0000313" key="3">
    <source>
        <dbReference type="Proteomes" id="UP000008783"/>
    </source>
</evidence>
<name>E3LBM5_PUCGT</name>
<dbReference type="VEuPathDB" id="FungiDB:PGTG_19880"/>
<feature type="compositionally biased region" description="Basic and acidic residues" evidence="1">
    <location>
        <begin position="176"/>
        <end position="192"/>
    </location>
</feature>
<dbReference type="EMBL" id="DS178421">
    <property type="protein sequence ID" value="EFP93950.1"/>
    <property type="molecule type" value="Genomic_DNA"/>
</dbReference>
<dbReference type="InParanoid" id="E3LBM5"/>
<reference key="1">
    <citation type="submission" date="2007-01" db="EMBL/GenBank/DDBJ databases">
        <title>The Genome Sequence of Puccinia graminis f. sp. tritici Strain CRL 75-36-700-3.</title>
        <authorList>
            <consortium name="The Broad Institute Genome Sequencing Platform"/>
            <person name="Birren B."/>
            <person name="Lander E."/>
            <person name="Galagan J."/>
            <person name="Nusbaum C."/>
            <person name="Devon K."/>
            <person name="Cuomo C."/>
            <person name="Jaffe D."/>
            <person name="Butler J."/>
            <person name="Alvarez P."/>
            <person name="Gnerre S."/>
            <person name="Grabherr M."/>
            <person name="Mauceli E."/>
            <person name="Brockman W."/>
            <person name="Young S."/>
            <person name="LaButti K."/>
            <person name="Sykes S."/>
            <person name="DeCaprio D."/>
            <person name="Crawford M."/>
            <person name="Koehrsen M."/>
            <person name="Engels R."/>
            <person name="Montgomery P."/>
            <person name="Pearson M."/>
            <person name="Howarth C."/>
            <person name="Larson L."/>
            <person name="White J."/>
            <person name="Zeng Q."/>
            <person name="Kodira C."/>
            <person name="Yandava C."/>
            <person name="Alvarado L."/>
            <person name="O'Leary S."/>
            <person name="Szabo L."/>
            <person name="Dean R."/>
            <person name="Schein J."/>
        </authorList>
    </citation>
    <scope>NUCLEOTIDE SEQUENCE</scope>
    <source>
        <strain>CRL 75-36-700-3</strain>
    </source>
</reference>
<dbReference type="Proteomes" id="UP000008783">
    <property type="component" value="Unassembled WGS sequence"/>
</dbReference>
<feature type="region of interest" description="Disordered" evidence="1">
    <location>
        <begin position="1"/>
        <end position="47"/>
    </location>
</feature>
<reference evidence="3" key="2">
    <citation type="journal article" date="2011" name="Proc. Natl. Acad. Sci. U.S.A.">
        <title>Obligate biotrophy features unraveled by the genomic analysis of rust fungi.</title>
        <authorList>
            <person name="Duplessis S."/>
            <person name="Cuomo C.A."/>
            <person name="Lin Y.-C."/>
            <person name="Aerts A."/>
            <person name="Tisserant E."/>
            <person name="Veneault-Fourrey C."/>
            <person name="Joly D.L."/>
            <person name="Hacquard S."/>
            <person name="Amselem J."/>
            <person name="Cantarel B.L."/>
            <person name="Chiu R."/>
            <person name="Coutinho P.M."/>
            <person name="Feau N."/>
            <person name="Field M."/>
            <person name="Frey P."/>
            <person name="Gelhaye E."/>
            <person name="Goldberg J."/>
            <person name="Grabherr M.G."/>
            <person name="Kodira C.D."/>
            <person name="Kohler A."/>
            <person name="Kuees U."/>
            <person name="Lindquist E.A."/>
            <person name="Lucas S.M."/>
            <person name="Mago R."/>
            <person name="Mauceli E."/>
            <person name="Morin E."/>
            <person name="Murat C."/>
            <person name="Pangilinan J.L."/>
            <person name="Park R."/>
            <person name="Pearson M."/>
            <person name="Quesneville H."/>
            <person name="Rouhier N."/>
            <person name="Sakthikumar S."/>
            <person name="Salamov A.A."/>
            <person name="Schmutz J."/>
            <person name="Selles B."/>
            <person name="Shapiro H."/>
            <person name="Tanguay P."/>
            <person name="Tuskan G.A."/>
            <person name="Henrissat B."/>
            <person name="Van de Peer Y."/>
            <person name="Rouze P."/>
            <person name="Ellis J.G."/>
            <person name="Dodds P.N."/>
            <person name="Schein J.E."/>
            <person name="Zhong S."/>
            <person name="Hamelin R.C."/>
            <person name="Grigoriev I.V."/>
            <person name="Szabo L.J."/>
            <person name="Martin F."/>
        </authorList>
    </citation>
    <scope>NUCLEOTIDE SEQUENCE [LARGE SCALE GENOMIC DNA]</scope>
    <source>
        <strain evidence="3">CRL 75-36-700-3 / race SCCL</strain>
    </source>
</reference>
<dbReference type="AlphaFoldDB" id="E3LBM5"/>
<feature type="region of interest" description="Disordered" evidence="1">
    <location>
        <begin position="163"/>
        <end position="192"/>
    </location>
</feature>
<protein>
    <submittedName>
        <fullName evidence="2">Uncharacterized protein</fullName>
    </submittedName>
</protein>
<dbReference type="RefSeq" id="XP_003338369.1">
    <property type="nucleotide sequence ID" value="XM_003338321.1"/>
</dbReference>
<accession>E3LBM5</accession>
<dbReference type="GeneID" id="10535482"/>
<evidence type="ECO:0000256" key="1">
    <source>
        <dbReference type="SAM" id="MobiDB-lite"/>
    </source>
</evidence>
<dbReference type="KEGG" id="pgr:PGTG_19880"/>
<sequence length="192" mass="20456">MQSISELNSGSRNPRVSITDSNSAAAQPRSTDEIAIGGWANRATGTSEGQKPMILRSLVAGSTEAITIFLVSPGELVHASSPGTNPPRRTGTCQFSAEKPSSENWYMPVLRGETLLGELVHASSPGRNPPRRTATCQFSGEKPSSENCYMPVLRGETLLGELVHASSPGRNPPRSSAEKPSSELRGELKLSR</sequence>
<gene>
    <name evidence="2" type="ORF">PGTG_19880</name>
</gene>
<feature type="region of interest" description="Disordered" evidence="1">
    <location>
        <begin position="122"/>
        <end position="141"/>
    </location>
</feature>
<organism evidence="2 3">
    <name type="scientific">Puccinia graminis f. sp. tritici (strain CRL 75-36-700-3 / race SCCL)</name>
    <name type="common">Black stem rust fungus</name>
    <dbReference type="NCBI Taxonomy" id="418459"/>
    <lineage>
        <taxon>Eukaryota</taxon>
        <taxon>Fungi</taxon>
        <taxon>Dikarya</taxon>
        <taxon>Basidiomycota</taxon>
        <taxon>Pucciniomycotina</taxon>
        <taxon>Pucciniomycetes</taxon>
        <taxon>Pucciniales</taxon>
        <taxon>Pucciniaceae</taxon>
        <taxon>Puccinia</taxon>
    </lineage>
</organism>
<dbReference type="HOGENOM" id="CLU_1415808_0_0_1"/>
<evidence type="ECO:0000313" key="2">
    <source>
        <dbReference type="EMBL" id="EFP93950.1"/>
    </source>
</evidence>
<keyword evidence="3" id="KW-1185">Reference proteome</keyword>